<dbReference type="AlphaFoldDB" id="A0A699XF51"/>
<feature type="non-terminal residue" evidence="1">
    <location>
        <position position="89"/>
    </location>
</feature>
<feature type="non-terminal residue" evidence="1">
    <location>
        <position position="1"/>
    </location>
</feature>
<sequence>LGFGNQFDGDFLAISGVTVEVLFERLQTAILHADGLTLHFAGTVAALVDQYAKHFAAANGGKVTDLGFLDHDRWSGGACAGVGGDQQQA</sequence>
<gene>
    <name evidence="1" type="ORF">Tci_929009</name>
</gene>
<organism evidence="1">
    <name type="scientific">Tanacetum cinerariifolium</name>
    <name type="common">Dalmatian daisy</name>
    <name type="synonym">Chrysanthemum cinerariifolium</name>
    <dbReference type="NCBI Taxonomy" id="118510"/>
    <lineage>
        <taxon>Eukaryota</taxon>
        <taxon>Viridiplantae</taxon>
        <taxon>Streptophyta</taxon>
        <taxon>Embryophyta</taxon>
        <taxon>Tracheophyta</taxon>
        <taxon>Spermatophyta</taxon>
        <taxon>Magnoliopsida</taxon>
        <taxon>eudicotyledons</taxon>
        <taxon>Gunneridae</taxon>
        <taxon>Pentapetalae</taxon>
        <taxon>asterids</taxon>
        <taxon>campanulids</taxon>
        <taxon>Asterales</taxon>
        <taxon>Asteraceae</taxon>
        <taxon>Asteroideae</taxon>
        <taxon>Anthemideae</taxon>
        <taxon>Anthemidinae</taxon>
        <taxon>Tanacetum</taxon>
    </lineage>
</organism>
<comment type="caution">
    <text evidence="1">The sequence shown here is derived from an EMBL/GenBank/DDBJ whole genome shotgun (WGS) entry which is preliminary data.</text>
</comment>
<reference evidence="1" key="1">
    <citation type="journal article" date="2019" name="Sci. Rep.">
        <title>Draft genome of Tanacetum cinerariifolium, the natural source of mosquito coil.</title>
        <authorList>
            <person name="Yamashiro T."/>
            <person name="Shiraishi A."/>
            <person name="Satake H."/>
            <person name="Nakayama K."/>
        </authorList>
    </citation>
    <scope>NUCLEOTIDE SEQUENCE</scope>
</reference>
<proteinExistence type="predicted"/>
<name>A0A699XF51_TANCI</name>
<evidence type="ECO:0000313" key="1">
    <source>
        <dbReference type="EMBL" id="GFD57040.1"/>
    </source>
</evidence>
<protein>
    <submittedName>
        <fullName evidence="1">Uncharacterized protein</fullName>
    </submittedName>
</protein>
<accession>A0A699XF51</accession>
<dbReference type="EMBL" id="BKCJ011836301">
    <property type="protein sequence ID" value="GFD57040.1"/>
    <property type="molecule type" value="Genomic_DNA"/>
</dbReference>